<proteinExistence type="predicted"/>
<keyword evidence="3" id="KW-1185">Reference proteome</keyword>
<organism evidence="2 3">
    <name type="scientific">Anaerococcus lactolyticus ATCC 51172</name>
    <dbReference type="NCBI Taxonomy" id="525254"/>
    <lineage>
        <taxon>Bacteria</taxon>
        <taxon>Bacillati</taxon>
        <taxon>Bacillota</taxon>
        <taxon>Tissierellia</taxon>
        <taxon>Tissierellales</taxon>
        <taxon>Peptoniphilaceae</taxon>
        <taxon>Anaerococcus</taxon>
    </lineage>
</organism>
<feature type="region of interest" description="Disordered" evidence="1">
    <location>
        <begin position="16"/>
        <end position="41"/>
    </location>
</feature>
<dbReference type="AlphaFoldDB" id="C2BGS3"/>
<dbReference type="Proteomes" id="UP000005984">
    <property type="component" value="Unassembled WGS sequence"/>
</dbReference>
<comment type="caution">
    <text evidence="2">The sequence shown here is derived from an EMBL/GenBank/DDBJ whole genome shotgun (WGS) entry which is preliminary data.</text>
</comment>
<name>C2BGS3_9FIRM</name>
<gene>
    <name evidence="2" type="ORF">HMPREF0072_1543</name>
</gene>
<reference evidence="2 3" key="1">
    <citation type="submission" date="2008-10" db="EMBL/GenBank/DDBJ databases">
        <authorList>
            <person name="Qin X."/>
            <person name="Bachman B."/>
            <person name="Battles P."/>
            <person name="Bell A."/>
            <person name="Bess C."/>
            <person name="Bickham C."/>
            <person name="Chaboub L."/>
            <person name="Chen D."/>
            <person name="Coyle M."/>
            <person name="Deiros D.R."/>
            <person name="Dinh H."/>
            <person name="Forbes L."/>
            <person name="Fowler G."/>
            <person name="Francisco L."/>
            <person name="Fu Q."/>
            <person name="Gubbala S."/>
            <person name="Hale W."/>
            <person name="Han Y."/>
            <person name="Hemphill L."/>
            <person name="Highlander S.K."/>
            <person name="Hirani K."/>
            <person name="Hogues M."/>
            <person name="Jackson L."/>
            <person name="Jakkamsetti A."/>
            <person name="Javaid M."/>
            <person name="Jiang H."/>
            <person name="Korchina V."/>
            <person name="Kovar C."/>
            <person name="Lara F."/>
            <person name="Lee S."/>
            <person name="Mata R."/>
            <person name="Mathew T."/>
            <person name="Moen C."/>
            <person name="Morales K."/>
            <person name="Munidasa M."/>
            <person name="Nazareth L."/>
            <person name="Ngo R."/>
            <person name="Nguyen L."/>
            <person name="Okwuonu G."/>
            <person name="Ongeri F."/>
            <person name="Patil S."/>
            <person name="Petrosino J."/>
            <person name="Pham C."/>
            <person name="Pham P."/>
            <person name="Pu L.-L."/>
            <person name="Puazo M."/>
            <person name="Raj R."/>
            <person name="Reid J."/>
            <person name="Rouhana J."/>
            <person name="Saada N."/>
            <person name="Shang Y."/>
            <person name="Simmons D."/>
            <person name="Thornton R."/>
            <person name="Warren J."/>
            <person name="Weissenberger G."/>
            <person name="Zhang J."/>
            <person name="Zhang L."/>
            <person name="Zhou C."/>
            <person name="Zhu D."/>
            <person name="Muzny D."/>
            <person name="Worley K."/>
            <person name="Gibbs R."/>
        </authorList>
    </citation>
    <scope>NUCLEOTIDE SEQUENCE [LARGE SCALE GENOMIC DNA]</scope>
    <source>
        <strain evidence="2 3">ATCC 51172</strain>
    </source>
</reference>
<dbReference type="HOGENOM" id="CLU_2748921_0_0_9"/>
<evidence type="ECO:0000313" key="2">
    <source>
        <dbReference type="EMBL" id="EEI85919.1"/>
    </source>
</evidence>
<protein>
    <submittedName>
        <fullName evidence="2">Uncharacterized protein</fullName>
    </submittedName>
</protein>
<evidence type="ECO:0000313" key="3">
    <source>
        <dbReference type="Proteomes" id="UP000005984"/>
    </source>
</evidence>
<dbReference type="EMBL" id="ABYO01000244">
    <property type="protein sequence ID" value="EEI85919.1"/>
    <property type="molecule type" value="Genomic_DNA"/>
</dbReference>
<sequence>MFSLHKKACRKGKLLYSPSAKEPSGGVRKGRVREGSVEGPYGRSLSVPPDYGDSTVSRIILLKIKKIFIL</sequence>
<evidence type="ECO:0000256" key="1">
    <source>
        <dbReference type="SAM" id="MobiDB-lite"/>
    </source>
</evidence>
<accession>C2BGS3</accession>